<feature type="compositionally biased region" description="Basic and acidic residues" evidence="1">
    <location>
        <begin position="142"/>
        <end position="174"/>
    </location>
</feature>
<protein>
    <submittedName>
        <fullName evidence="2">Uncharacterized protein</fullName>
    </submittedName>
</protein>
<feature type="compositionally biased region" description="Basic and acidic residues" evidence="1">
    <location>
        <begin position="271"/>
        <end position="281"/>
    </location>
</feature>
<dbReference type="Proteomes" id="UP001310890">
    <property type="component" value="Unassembled WGS sequence"/>
</dbReference>
<evidence type="ECO:0000313" key="2">
    <source>
        <dbReference type="EMBL" id="KAK5112381.1"/>
    </source>
</evidence>
<sequence>MEPAVSVVRGEFICRDTLFVHTGGEGRRASETDLTSLLGGKTPGLKDENTAKMRLLQASHQGSLKVPPHIADMEAQMKKDYAVALRKAKKGGLAAVGVARKTKRKNDEVGPENSKRITISVNIELDETESSKKSARAQSKKAAPDLRPETELTKESTKARSKEPAPDSRPKDGSKQVARRSVPNMTPDSLITWPESRNMPKYGRNAMPMTARVPVRGSPPGSAPPTKRKPATKGEPRDKNESGAKKEPGVKKEASVKKRTTIKQEAPIIRESSDNHDPRIPTGRAEVERYAREHDQLPPDPRSHPTRSALHDEHSITGVYIIDCQQLADQMPKCAPYLRLFLCLDEDMIWGGFELANKSGVLRIDEIRFDRSVSFGWRAKDEGTGRLTFGRGCFGDFELFDQDRIGGAFHNLFPETIVFQGERRFGPLWCGRSAESFRREWDGLCD</sequence>
<accession>A0AAN7YRF5</accession>
<evidence type="ECO:0000256" key="1">
    <source>
        <dbReference type="SAM" id="MobiDB-lite"/>
    </source>
</evidence>
<proteinExistence type="predicted"/>
<gene>
    <name evidence="2" type="ORF">LTR62_004344</name>
</gene>
<reference evidence="2" key="1">
    <citation type="submission" date="2023-08" db="EMBL/GenBank/DDBJ databases">
        <title>Black Yeasts Isolated from many extreme environments.</title>
        <authorList>
            <person name="Coleine C."/>
            <person name="Stajich J.E."/>
            <person name="Selbmann L."/>
        </authorList>
    </citation>
    <scope>NUCLEOTIDE SEQUENCE</scope>
    <source>
        <strain evidence="2">CCFEE 5401</strain>
    </source>
</reference>
<evidence type="ECO:0000313" key="3">
    <source>
        <dbReference type="Proteomes" id="UP001310890"/>
    </source>
</evidence>
<organism evidence="2 3">
    <name type="scientific">Meristemomyces frigidus</name>
    <dbReference type="NCBI Taxonomy" id="1508187"/>
    <lineage>
        <taxon>Eukaryota</taxon>
        <taxon>Fungi</taxon>
        <taxon>Dikarya</taxon>
        <taxon>Ascomycota</taxon>
        <taxon>Pezizomycotina</taxon>
        <taxon>Dothideomycetes</taxon>
        <taxon>Dothideomycetidae</taxon>
        <taxon>Mycosphaerellales</taxon>
        <taxon>Teratosphaeriaceae</taxon>
        <taxon>Meristemomyces</taxon>
    </lineage>
</organism>
<feature type="region of interest" description="Disordered" evidence="1">
    <location>
        <begin position="127"/>
        <end position="281"/>
    </location>
</feature>
<dbReference type="AlphaFoldDB" id="A0AAN7YRF5"/>
<feature type="compositionally biased region" description="Basic and acidic residues" evidence="1">
    <location>
        <begin position="232"/>
        <end position="256"/>
    </location>
</feature>
<comment type="caution">
    <text evidence="2">The sequence shown here is derived from an EMBL/GenBank/DDBJ whole genome shotgun (WGS) entry which is preliminary data.</text>
</comment>
<dbReference type="EMBL" id="JAVRRL010000031">
    <property type="protein sequence ID" value="KAK5112381.1"/>
    <property type="molecule type" value="Genomic_DNA"/>
</dbReference>
<name>A0AAN7YRF5_9PEZI</name>